<feature type="chain" id="PRO_5041421882" evidence="1">
    <location>
        <begin position="20"/>
        <end position="121"/>
    </location>
</feature>
<feature type="signal peptide" evidence="1">
    <location>
        <begin position="1"/>
        <end position="19"/>
    </location>
</feature>
<keyword evidence="3" id="KW-1185">Reference proteome</keyword>
<name>A0AA36G4Z0_9BILA</name>
<dbReference type="PROSITE" id="PS51257">
    <property type="entry name" value="PROKAR_LIPOPROTEIN"/>
    <property type="match status" value="1"/>
</dbReference>
<evidence type="ECO:0000313" key="3">
    <source>
        <dbReference type="Proteomes" id="UP001177023"/>
    </source>
</evidence>
<feature type="non-terminal residue" evidence="2">
    <location>
        <position position="121"/>
    </location>
</feature>
<sequence length="121" mass="13886">MTLYARIISLLLLVVVVFGCKIEMNVRNAAKAPVEVVFQFSNETKYRFMLTGENDQENFMMEHERCAAKPTWMRGQKKGDTFAFLDGTGMLRYVVQDFLLLPRMVSRMGTFCSFGDCGYRG</sequence>
<evidence type="ECO:0000256" key="1">
    <source>
        <dbReference type="SAM" id="SignalP"/>
    </source>
</evidence>
<dbReference type="EMBL" id="CATQJA010002613">
    <property type="protein sequence ID" value="CAJ0573089.1"/>
    <property type="molecule type" value="Genomic_DNA"/>
</dbReference>
<protein>
    <submittedName>
        <fullName evidence="2">Uncharacterized protein</fullName>
    </submittedName>
</protein>
<reference evidence="2" key="1">
    <citation type="submission" date="2023-06" db="EMBL/GenBank/DDBJ databases">
        <authorList>
            <person name="Delattre M."/>
        </authorList>
    </citation>
    <scope>NUCLEOTIDE SEQUENCE</scope>
    <source>
        <strain evidence="2">AF72</strain>
    </source>
</reference>
<dbReference type="AlphaFoldDB" id="A0AA36G4Z0"/>
<organism evidence="2 3">
    <name type="scientific">Mesorhabditis spiculigera</name>
    <dbReference type="NCBI Taxonomy" id="96644"/>
    <lineage>
        <taxon>Eukaryota</taxon>
        <taxon>Metazoa</taxon>
        <taxon>Ecdysozoa</taxon>
        <taxon>Nematoda</taxon>
        <taxon>Chromadorea</taxon>
        <taxon>Rhabditida</taxon>
        <taxon>Rhabditina</taxon>
        <taxon>Rhabditomorpha</taxon>
        <taxon>Rhabditoidea</taxon>
        <taxon>Rhabditidae</taxon>
        <taxon>Mesorhabditinae</taxon>
        <taxon>Mesorhabditis</taxon>
    </lineage>
</organism>
<evidence type="ECO:0000313" key="2">
    <source>
        <dbReference type="EMBL" id="CAJ0573089.1"/>
    </source>
</evidence>
<gene>
    <name evidence="2" type="ORF">MSPICULIGERA_LOCUS11458</name>
</gene>
<proteinExistence type="predicted"/>
<keyword evidence="1" id="KW-0732">Signal</keyword>
<dbReference type="Proteomes" id="UP001177023">
    <property type="component" value="Unassembled WGS sequence"/>
</dbReference>
<comment type="caution">
    <text evidence="2">The sequence shown here is derived from an EMBL/GenBank/DDBJ whole genome shotgun (WGS) entry which is preliminary data.</text>
</comment>
<accession>A0AA36G4Z0</accession>